<dbReference type="OrthoDB" id="2506647at2759"/>
<dbReference type="GeneID" id="63725335"/>
<name>A0A1L9P5S5_ASPVE</name>
<dbReference type="GO" id="GO:0005543">
    <property type="term" value="F:phospholipid binding"/>
    <property type="evidence" value="ECO:0007669"/>
    <property type="project" value="TreeGrafter"/>
</dbReference>
<organism evidence="2 3">
    <name type="scientific">Aspergillus versicolor CBS 583.65</name>
    <dbReference type="NCBI Taxonomy" id="1036611"/>
    <lineage>
        <taxon>Eukaryota</taxon>
        <taxon>Fungi</taxon>
        <taxon>Dikarya</taxon>
        <taxon>Ascomycota</taxon>
        <taxon>Pezizomycotina</taxon>
        <taxon>Eurotiomycetes</taxon>
        <taxon>Eurotiomycetidae</taxon>
        <taxon>Eurotiales</taxon>
        <taxon>Aspergillaceae</taxon>
        <taxon>Aspergillus</taxon>
        <taxon>Aspergillus subgen. Nidulantes</taxon>
    </lineage>
</organism>
<dbReference type="InterPro" id="IPR008914">
    <property type="entry name" value="PEBP"/>
</dbReference>
<dbReference type="EMBL" id="KV878125">
    <property type="protein sequence ID" value="OJI96860.1"/>
    <property type="molecule type" value="Genomic_DNA"/>
</dbReference>
<dbReference type="InterPro" id="IPR035810">
    <property type="entry name" value="PEBP_euk"/>
</dbReference>
<dbReference type="STRING" id="1036611.A0A1L9P5S5"/>
<dbReference type="GO" id="GO:0030162">
    <property type="term" value="P:regulation of proteolysis"/>
    <property type="evidence" value="ECO:0007669"/>
    <property type="project" value="TreeGrafter"/>
</dbReference>
<dbReference type="Proteomes" id="UP000184073">
    <property type="component" value="Unassembled WGS sequence"/>
</dbReference>
<protein>
    <recommendedName>
        <fullName evidence="4">Phosphatidylethanolamine-binding protein</fullName>
    </recommendedName>
</protein>
<gene>
    <name evidence="2" type="ORF">ASPVEDRAFT_258452</name>
</gene>
<keyword evidence="3" id="KW-1185">Reference proteome</keyword>
<dbReference type="GO" id="GO:0046578">
    <property type="term" value="P:regulation of Ras protein signal transduction"/>
    <property type="evidence" value="ECO:0007669"/>
    <property type="project" value="TreeGrafter"/>
</dbReference>
<dbReference type="CDD" id="cd00866">
    <property type="entry name" value="PEBP_euk"/>
    <property type="match status" value="1"/>
</dbReference>
<dbReference type="Gene3D" id="3.90.280.10">
    <property type="entry name" value="PEBP-like"/>
    <property type="match status" value="1"/>
</dbReference>
<dbReference type="Pfam" id="PF01161">
    <property type="entry name" value="PBP"/>
    <property type="match status" value="1"/>
</dbReference>
<dbReference type="SUPFAM" id="SSF49777">
    <property type="entry name" value="PEBP-like"/>
    <property type="match status" value="1"/>
</dbReference>
<evidence type="ECO:0000256" key="1">
    <source>
        <dbReference type="SAM" id="MobiDB-lite"/>
    </source>
</evidence>
<dbReference type="InterPro" id="IPR036610">
    <property type="entry name" value="PEBP-like_sf"/>
</dbReference>
<evidence type="ECO:0008006" key="4">
    <source>
        <dbReference type="Google" id="ProtNLM"/>
    </source>
</evidence>
<dbReference type="VEuPathDB" id="FungiDB:ASPVEDRAFT_258452"/>
<dbReference type="RefSeq" id="XP_040662623.1">
    <property type="nucleotide sequence ID" value="XM_040809824.1"/>
</dbReference>
<accession>A0A1L9P5S5</accession>
<feature type="region of interest" description="Disordered" evidence="1">
    <location>
        <begin position="26"/>
        <end position="50"/>
    </location>
</feature>
<dbReference type="PANTHER" id="PTHR11362">
    <property type="entry name" value="PHOSPHATIDYLETHANOLAMINE-BINDING PROTEIN"/>
    <property type="match status" value="1"/>
</dbReference>
<reference evidence="3" key="1">
    <citation type="journal article" date="2017" name="Genome Biol.">
        <title>Comparative genomics reveals high biological diversity and specific adaptations in the industrially and medically important fungal genus Aspergillus.</title>
        <authorList>
            <person name="de Vries R.P."/>
            <person name="Riley R."/>
            <person name="Wiebenga A."/>
            <person name="Aguilar-Osorio G."/>
            <person name="Amillis S."/>
            <person name="Uchima C.A."/>
            <person name="Anderluh G."/>
            <person name="Asadollahi M."/>
            <person name="Askin M."/>
            <person name="Barry K."/>
            <person name="Battaglia E."/>
            <person name="Bayram O."/>
            <person name="Benocci T."/>
            <person name="Braus-Stromeyer S.A."/>
            <person name="Caldana C."/>
            <person name="Canovas D."/>
            <person name="Cerqueira G.C."/>
            <person name="Chen F."/>
            <person name="Chen W."/>
            <person name="Choi C."/>
            <person name="Clum A."/>
            <person name="Dos Santos R.A."/>
            <person name="Damasio A.R."/>
            <person name="Diallinas G."/>
            <person name="Emri T."/>
            <person name="Fekete E."/>
            <person name="Flipphi M."/>
            <person name="Freyberg S."/>
            <person name="Gallo A."/>
            <person name="Gournas C."/>
            <person name="Habgood R."/>
            <person name="Hainaut M."/>
            <person name="Harispe M.L."/>
            <person name="Henrissat B."/>
            <person name="Hilden K.S."/>
            <person name="Hope R."/>
            <person name="Hossain A."/>
            <person name="Karabika E."/>
            <person name="Karaffa L."/>
            <person name="Karanyi Z."/>
            <person name="Krasevec N."/>
            <person name="Kuo A."/>
            <person name="Kusch H."/>
            <person name="LaButti K."/>
            <person name="Lagendijk E.L."/>
            <person name="Lapidus A."/>
            <person name="Levasseur A."/>
            <person name="Lindquist E."/>
            <person name="Lipzen A."/>
            <person name="Logrieco A.F."/>
            <person name="MacCabe A."/>
            <person name="Maekelae M.R."/>
            <person name="Malavazi I."/>
            <person name="Melin P."/>
            <person name="Meyer V."/>
            <person name="Mielnichuk N."/>
            <person name="Miskei M."/>
            <person name="Molnar A.P."/>
            <person name="Mule G."/>
            <person name="Ngan C.Y."/>
            <person name="Orejas M."/>
            <person name="Orosz E."/>
            <person name="Ouedraogo J.P."/>
            <person name="Overkamp K.M."/>
            <person name="Park H.-S."/>
            <person name="Perrone G."/>
            <person name="Piumi F."/>
            <person name="Punt P.J."/>
            <person name="Ram A.F."/>
            <person name="Ramon A."/>
            <person name="Rauscher S."/>
            <person name="Record E."/>
            <person name="Riano-Pachon D.M."/>
            <person name="Robert V."/>
            <person name="Roehrig J."/>
            <person name="Ruller R."/>
            <person name="Salamov A."/>
            <person name="Salih N.S."/>
            <person name="Samson R.A."/>
            <person name="Sandor E."/>
            <person name="Sanguinetti M."/>
            <person name="Schuetze T."/>
            <person name="Sepcic K."/>
            <person name="Shelest E."/>
            <person name="Sherlock G."/>
            <person name="Sophianopoulou V."/>
            <person name="Squina F.M."/>
            <person name="Sun H."/>
            <person name="Susca A."/>
            <person name="Todd R.B."/>
            <person name="Tsang A."/>
            <person name="Unkles S.E."/>
            <person name="van de Wiele N."/>
            <person name="van Rossen-Uffink D."/>
            <person name="Oliveira J.V."/>
            <person name="Vesth T.C."/>
            <person name="Visser J."/>
            <person name="Yu J.-H."/>
            <person name="Zhou M."/>
            <person name="Andersen M.R."/>
            <person name="Archer D.B."/>
            <person name="Baker S.E."/>
            <person name="Benoit I."/>
            <person name="Brakhage A.A."/>
            <person name="Braus G.H."/>
            <person name="Fischer R."/>
            <person name="Frisvad J.C."/>
            <person name="Goldman G.H."/>
            <person name="Houbraken J."/>
            <person name="Oakley B."/>
            <person name="Pocsi I."/>
            <person name="Scazzocchio C."/>
            <person name="Seiboth B."/>
            <person name="vanKuyk P.A."/>
            <person name="Wortman J."/>
            <person name="Dyer P.S."/>
            <person name="Grigoriev I.V."/>
        </authorList>
    </citation>
    <scope>NUCLEOTIDE SEQUENCE [LARGE SCALE GENOMIC DNA]</scope>
    <source>
        <strain evidence="3">CBS 583.65</strain>
    </source>
</reference>
<dbReference type="PANTHER" id="PTHR11362:SF78">
    <property type="entry name" value="PROTEASE INHIBITOR"/>
    <property type="match status" value="1"/>
</dbReference>
<sequence length="186" mass="20041">MPNIAKHESVIQALKDGTHHVLGLNINGQQVSPGTKIDKKDTQKPPTLSTPAALQLPAGATYTAISIDIDAPFASWNALSPISHWVQSGFKVVENNQSESLGSSNSLNLKSDDEAIMSWIPAGPPPGAAPHRYLFLLYSQKTGSSIPPDFLGREHGLMQRVRFDVDGMVERLGLGEIVAVNYFVAN</sequence>
<evidence type="ECO:0000313" key="3">
    <source>
        <dbReference type="Proteomes" id="UP000184073"/>
    </source>
</evidence>
<dbReference type="GO" id="GO:0030414">
    <property type="term" value="F:peptidase inhibitor activity"/>
    <property type="evidence" value="ECO:0007669"/>
    <property type="project" value="TreeGrafter"/>
</dbReference>
<evidence type="ECO:0000313" key="2">
    <source>
        <dbReference type="EMBL" id="OJI96860.1"/>
    </source>
</evidence>
<dbReference type="AlphaFoldDB" id="A0A1L9P5S5"/>
<proteinExistence type="predicted"/>